<dbReference type="GO" id="GO:0050992">
    <property type="term" value="P:dimethylallyl diphosphate biosynthetic process"/>
    <property type="evidence" value="ECO:0007669"/>
    <property type="project" value="UniProtKB-UniRule"/>
</dbReference>
<comment type="pathway">
    <text evidence="5">Isoprenoid biosynthesis; dimethylallyl diphosphate biosynthesis; dimethylallyl diphosphate from (2E)-4-hydroxy-3-methylbutenyl diphosphate: step 1/1.</text>
</comment>
<feature type="binding site" evidence="5">
    <location>
        <position position="268"/>
    </location>
    <ligand>
        <name>dimethylallyl diphosphate</name>
        <dbReference type="ChEBI" id="CHEBI:57623"/>
    </ligand>
</feature>
<feature type="binding site" evidence="5">
    <location>
        <position position="223"/>
    </location>
    <ligand>
        <name>dimethylallyl diphosphate</name>
        <dbReference type="ChEBI" id="CHEBI:57623"/>
    </ligand>
</feature>
<feature type="binding site" evidence="5">
    <location>
        <position position="223"/>
    </location>
    <ligand>
        <name>isopentenyl diphosphate</name>
        <dbReference type="ChEBI" id="CHEBI:128769"/>
    </ligand>
</feature>
<dbReference type="EMBL" id="JACHMN010000003">
    <property type="protein sequence ID" value="MBB5873604.1"/>
    <property type="molecule type" value="Genomic_DNA"/>
</dbReference>
<dbReference type="GO" id="GO:0046872">
    <property type="term" value="F:metal ion binding"/>
    <property type="evidence" value="ECO:0007669"/>
    <property type="project" value="UniProtKB-KW"/>
</dbReference>
<accession>A0A841BZP1</accession>
<dbReference type="RefSeq" id="WP_184845028.1">
    <property type="nucleotide sequence ID" value="NZ_JACHMN010000003.1"/>
</dbReference>
<dbReference type="Pfam" id="PF02401">
    <property type="entry name" value="LYTB"/>
    <property type="match status" value="1"/>
</dbReference>
<evidence type="ECO:0000256" key="3">
    <source>
        <dbReference type="ARBA" id="ARBA00023004"/>
    </source>
</evidence>
<evidence type="ECO:0000256" key="4">
    <source>
        <dbReference type="ARBA" id="ARBA00023014"/>
    </source>
</evidence>
<sequence length="312" mass="33853">MGRVLLAAPRGYCAGVDRAIEIVEAALARYGPPIYVRREIVHNSYVVGDLASRGVVFVKELDEIPAESLVIFSAHGVAPSVRAEAEERGLTFVDATCPLVSKVHAEARRFDRDGYDILLVGHADHEEVVGTVGQAADRIRVVDPDDGEFDLAGVDPDRVVWLSQTTLAVQDVTGTVQRLKERLPQLRNPPSDDICYASQNRQDVVRLIADRCQLVLVVGSQNSSNSIRLVEVARQAGADAAYLIDRPHELRPEWLDGVETVGVTAGASAPELLIQQLLGLLAEHGYADVEPITTVVETERFALPAGLRTTSP</sequence>
<keyword evidence="1 5" id="KW-0004">4Fe-4S</keyword>
<feature type="binding site" evidence="5">
    <location>
        <position position="225"/>
    </location>
    <ligand>
        <name>isopentenyl diphosphate</name>
        <dbReference type="ChEBI" id="CHEBI:128769"/>
    </ligand>
</feature>
<evidence type="ECO:0000256" key="2">
    <source>
        <dbReference type="ARBA" id="ARBA00022723"/>
    </source>
</evidence>
<keyword evidence="3 5" id="KW-0408">Iron</keyword>
<dbReference type="UniPathway" id="UPA00059">
    <property type="reaction ID" value="UER00105"/>
</dbReference>
<feature type="active site" description="Proton donor" evidence="5">
    <location>
        <position position="127"/>
    </location>
</feature>
<keyword evidence="7" id="KW-1185">Reference proteome</keyword>
<dbReference type="GO" id="GO:0016114">
    <property type="term" value="P:terpenoid biosynthetic process"/>
    <property type="evidence" value="ECO:0007669"/>
    <property type="project" value="UniProtKB-UniRule"/>
</dbReference>
<feature type="binding site" evidence="5">
    <location>
        <position position="75"/>
    </location>
    <ligand>
        <name>dimethylallyl diphosphate</name>
        <dbReference type="ChEBI" id="CHEBI:57623"/>
    </ligand>
</feature>
<evidence type="ECO:0000313" key="7">
    <source>
        <dbReference type="Proteomes" id="UP000587527"/>
    </source>
</evidence>
<feature type="binding site" evidence="5">
    <location>
        <position position="224"/>
    </location>
    <ligand>
        <name>isopentenyl diphosphate</name>
        <dbReference type="ChEBI" id="CHEBI:128769"/>
    </ligand>
</feature>
<keyword evidence="2 5" id="KW-0479">Metal-binding</keyword>
<evidence type="ECO:0000256" key="5">
    <source>
        <dbReference type="HAMAP-Rule" id="MF_00191"/>
    </source>
</evidence>
<feature type="binding site" evidence="5">
    <location>
        <position position="42"/>
    </location>
    <ligand>
        <name>dimethylallyl diphosphate</name>
        <dbReference type="ChEBI" id="CHEBI:57623"/>
    </ligand>
</feature>
<feature type="binding site" evidence="5">
    <location>
        <position position="125"/>
    </location>
    <ligand>
        <name>dimethylallyl diphosphate</name>
        <dbReference type="ChEBI" id="CHEBI:57623"/>
    </ligand>
</feature>
<comment type="similarity">
    <text evidence="5">Belongs to the IspH family.</text>
</comment>
<keyword evidence="5" id="KW-0414">Isoprene biosynthesis</keyword>
<dbReference type="UniPathway" id="UPA00056">
    <property type="reaction ID" value="UER00097"/>
</dbReference>
<dbReference type="PANTHER" id="PTHR30426">
    <property type="entry name" value="4-HYDROXY-3-METHYLBUT-2-ENYL DIPHOSPHATE REDUCTASE"/>
    <property type="match status" value="1"/>
</dbReference>
<proteinExistence type="inferred from homology"/>
<feature type="binding site" evidence="5">
    <location>
        <position position="223"/>
    </location>
    <ligand>
        <name>(2E)-4-hydroxy-3-methylbut-2-enyl diphosphate</name>
        <dbReference type="ChEBI" id="CHEBI:128753"/>
    </ligand>
</feature>
<evidence type="ECO:0000313" key="6">
    <source>
        <dbReference type="EMBL" id="MBB5873604.1"/>
    </source>
</evidence>
<dbReference type="Proteomes" id="UP000587527">
    <property type="component" value="Unassembled WGS sequence"/>
</dbReference>
<keyword evidence="5 6" id="KW-0560">Oxidoreductase</keyword>
<dbReference type="GO" id="GO:0019288">
    <property type="term" value="P:isopentenyl diphosphate biosynthetic process, methylerythritol 4-phosphate pathway"/>
    <property type="evidence" value="ECO:0007669"/>
    <property type="project" value="UniProtKB-UniRule"/>
</dbReference>
<feature type="binding site" evidence="5">
    <location>
        <position position="268"/>
    </location>
    <ligand>
        <name>isopentenyl diphosphate</name>
        <dbReference type="ChEBI" id="CHEBI:128769"/>
    </ligand>
</feature>
<dbReference type="NCBIfam" id="TIGR00216">
    <property type="entry name" value="ispH_lytB"/>
    <property type="match status" value="1"/>
</dbReference>
<feature type="binding site" evidence="5">
    <location>
        <position position="75"/>
    </location>
    <ligand>
        <name>isopentenyl diphosphate</name>
        <dbReference type="ChEBI" id="CHEBI:128769"/>
    </ligand>
</feature>
<dbReference type="Gene3D" id="3.40.50.11270">
    <property type="match status" value="1"/>
</dbReference>
<feature type="binding site" evidence="5">
    <location>
        <position position="225"/>
    </location>
    <ligand>
        <name>(2E)-4-hydroxy-3-methylbut-2-enyl diphosphate</name>
        <dbReference type="ChEBI" id="CHEBI:128753"/>
    </ligand>
</feature>
<feature type="binding site" evidence="5">
    <location>
        <position position="224"/>
    </location>
    <ligand>
        <name>dimethylallyl diphosphate</name>
        <dbReference type="ChEBI" id="CHEBI:57623"/>
    </ligand>
</feature>
<dbReference type="HAMAP" id="MF_00191">
    <property type="entry name" value="IspH"/>
    <property type="match status" value="1"/>
</dbReference>
<protein>
    <recommendedName>
        <fullName evidence="5">4-hydroxy-3-methylbut-2-enyl diphosphate reductase</fullName>
        <shortName evidence="5">HMBPP reductase</shortName>
        <ecNumber evidence="5">1.17.7.4</ecNumber>
    </recommendedName>
</protein>
<dbReference type="AlphaFoldDB" id="A0A841BZP1"/>
<gene>
    <name evidence="5" type="primary">ispH</name>
    <name evidence="6" type="ORF">F4553_007038</name>
</gene>
<dbReference type="CDD" id="cd13944">
    <property type="entry name" value="lytB_ispH"/>
    <property type="match status" value="1"/>
</dbReference>
<dbReference type="PANTHER" id="PTHR30426:SF0">
    <property type="entry name" value="4-HYDROXY-3-METHYLBUT-2-ENYL DIPHOSPHATE REDUCTASE"/>
    <property type="match status" value="1"/>
</dbReference>
<comment type="catalytic activity">
    <reaction evidence="5">
        <text>dimethylallyl diphosphate + 2 oxidized [2Fe-2S]-[ferredoxin] + H2O = (2E)-4-hydroxy-3-methylbut-2-enyl diphosphate + 2 reduced [2Fe-2S]-[ferredoxin] + 2 H(+)</text>
        <dbReference type="Rhea" id="RHEA:24825"/>
        <dbReference type="Rhea" id="RHEA-COMP:10000"/>
        <dbReference type="Rhea" id="RHEA-COMP:10001"/>
        <dbReference type="ChEBI" id="CHEBI:15377"/>
        <dbReference type="ChEBI" id="CHEBI:15378"/>
        <dbReference type="ChEBI" id="CHEBI:33737"/>
        <dbReference type="ChEBI" id="CHEBI:33738"/>
        <dbReference type="ChEBI" id="CHEBI:57623"/>
        <dbReference type="ChEBI" id="CHEBI:128753"/>
        <dbReference type="EC" id="1.17.7.4"/>
    </reaction>
</comment>
<dbReference type="GO" id="GO:0051745">
    <property type="term" value="F:4-hydroxy-3-methylbut-2-enyl diphosphate reductase activity"/>
    <property type="evidence" value="ECO:0007669"/>
    <property type="project" value="UniProtKB-UniRule"/>
</dbReference>
<feature type="binding site" evidence="5">
    <location>
        <position position="125"/>
    </location>
    <ligand>
        <name>(2E)-4-hydroxy-3-methylbut-2-enyl diphosphate</name>
        <dbReference type="ChEBI" id="CHEBI:128753"/>
    </ligand>
</feature>
<dbReference type="NCBIfam" id="NF002190">
    <property type="entry name" value="PRK01045.1-4"/>
    <property type="match status" value="1"/>
</dbReference>
<comment type="function">
    <text evidence="5">Catalyzes the conversion of 1-hydroxy-2-methyl-2-(E)-butenyl 4-diphosphate (HMBPP) into a mixture of isopentenyl diphosphate (IPP) and dimethylallyl diphosphate (DMAPP). Acts in the terminal step of the DOXP/MEP pathway for isoprenoid precursor biosynthesis.</text>
</comment>
<evidence type="ECO:0000256" key="1">
    <source>
        <dbReference type="ARBA" id="ARBA00022485"/>
    </source>
</evidence>
<feature type="binding site" evidence="5">
    <location>
        <position position="224"/>
    </location>
    <ligand>
        <name>(2E)-4-hydroxy-3-methylbut-2-enyl diphosphate</name>
        <dbReference type="ChEBI" id="CHEBI:128753"/>
    </ligand>
</feature>
<feature type="binding site" evidence="5">
    <location>
        <position position="13"/>
    </location>
    <ligand>
        <name>[4Fe-4S] cluster</name>
        <dbReference type="ChEBI" id="CHEBI:49883"/>
    </ligand>
</feature>
<feature type="binding site" evidence="5">
    <location>
        <position position="165"/>
    </location>
    <ligand>
        <name>(2E)-4-hydroxy-3-methylbut-2-enyl diphosphate</name>
        <dbReference type="ChEBI" id="CHEBI:128753"/>
    </ligand>
</feature>
<dbReference type="InterPro" id="IPR003451">
    <property type="entry name" value="LytB/IspH"/>
</dbReference>
<organism evidence="6 7">
    <name type="scientific">Allocatelliglobosispora scoriae</name>
    <dbReference type="NCBI Taxonomy" id="643052"/>
    <lineage>
        <taxon>Bacteria</taxon>
        <taxon>Bacillati</taxon>
        <taxon>Actinomycetota</taxon>
        <taxon>Actinomycetes</taxon>
        <taxon>Micromonosporales</taxon>
        <taxon>Micromonosporaceae</taxon>
        <taxon>Allocatelliglobosispora</taxon>
    </lineage>
</organism>
<dbReference type="GO" id="GO:0051539">
    <property type="term" value="F:4 iron, 4 sulfur cluster binding"/>
    <property type="evidence" value="ECO:0007669"/>
    <property type="project" value="UniProtKB-UniRule"/>
</dbReference>
<feature type="binding site" evidence="5">
    <location>
        <position position="75"/>
    </location>
    <ligand>
        <name>(2E)-4-hydroxy-3-methylbut-2-enyl diphosphate</name>
        <dbReference type="ChEBI" id="CHEBI:128753"/>
    </ligand>
</feature>
<dbReference type="EC" id="1.17.7.4" evidence="5"/>
<feature type="binding site" evidence="5">
    <location>
        <position position="42"/>
    </location>
    <ligand>
        <name>(2E)-4-hydroxy-3-methylbut-2-enyl diphosphate</name>
        <dbReference type="ChEBI" id="CHEBI:128753"/>
    </ligand>
</feature>
<dbReference type="Gene3D" id="3.40.1010.20">
    <property type="entry name" value="4-hydroxy-3-methylbut-2-enyl diphosphate reductase, catalytic domain"/>
    <property type="match status" value="2"/>
</dbReference>
<dbReference type="NCBIfam" id="NF002189">
    <property type="entry name" value="PRK01045.1-3"/>
    <property type="match status" value="1"/>
</dbReference>
<feature type="binding site" evidence="5">
    <location>
        <position position="225"/>
    </location>
    <ligand>
        <name>dimethylallyl diphosphate</name>
        <dbReference type="ChEBI" id="CHEBI:57623"/>
    </ligand>
</feature>
<feature type="binding site" evidence="5">
    <location>
        <position position="268"/>
    </location>
    <ligand>
        <name>(2E)-4-hydroxy-3-methylbut-2-enyl diphosphate</name>
        <dbReference type="ChEBI" id="CHEBI:128753"/>
    </ligand>
</feature>
<feature type="binding site" evidence="5">
    <location>
        <position position="195"/>
    </location>
    <ligand>
        <name>[4Fe-4S] cluster</name>
        <dbReference type="ChEBI" id="CHEBI:49883"/>
    </ligand>
</feature>
<feature type="binding site" evidence="5">
    <location>
        <position position="42"/>
    </location>
    <ligand>
        <name>isopentenyl diphosphate</name>
        <dbReference type="ChEBI" id="CHEBI:128769"/>
    </ligand>
</feature>
<comment type="pathway">
    <text evidence="5">Isoprenoid biosynthesis; isopentenyl diphosphate biosynthesis via DXP pathway; isopentenyl diphosphate from 1-deoxy-D-xylulose 5-phosphate: step 6/6.</text>
</comment>
<comment type="catalytic activity">
    <reaction evidence="5">
        <text>isopentenyl diphosphate + 2 oxidized [2Fe-2S]-[ferredoxin] + H2O = (2E)-4-hydroxy-3-methylbut-2-enyl diphosphate + 2 reduced [2Fe-2S]-[ferredoxin] + 2 H(+)</text>
        <dbReference type="Rhea" id="RHEA:24488"/>
        <dbReference type="Rhea" id="RHEA-COMP:10000"/>
        <dbReference type="Rhea" id="RHEA-COMP:10001"/>
        <dbReference type="ChEBI" id="CHEBI:15377"/>
        <dbReference type="ChEBI" id="CHEBI:15378"/>
        <dbReference type="ChEBI" id="CHEBI:33737"/>
        <dbReference type="ChEBI" id="CHEBI:33738"/>
        <dbReference type="ChEBI" id="CHEBI:128753"/>
        <dbReference type="ChEBI" id="CHEBI:128769"/>
        <dbReference type="EC" id="1.17.7.4"/>
    </reaction>
</comment>
<feature type="binding site" evidence="5">
    <location>
        <position position="125"/>
    </location>
    <ligand>
        <name>isopentenyl diphosphate</name>
        <dbReference type="ChEBI" id="CHEBI:128769"/>
    </ligand>
</feature>
<reference evidence="6 7" key="1">
    <citation type="submission" date="2020-08" db="EMBL/GenBank/DDBJ databases">
        <title>Sequencing the genomes of 1000 actinobacteria strains.</title>
        <authorList>
            <person name="Klenk H.-P."/>
        </authorList>
    </citation>
    <scope>NUCLEOTIDE SEQUENCE [LARGE SCALE GENOMIC DNA]</scope>
    <source>
        <strain evidence="6 7">DSM 45362</strain>
    </source>
</reference>
<comment type="caution">
    <text evidence="6">The sequence shown here is derived from an EMBL/GenBank/DDBJ whole genome shotgun (WGS) entry which is preliminary data.</text>
</comment>
<keyword evidence="4 5" id="KW-0411">Iron-sulfur</keyword>
<name>A0A841BZP1_9ACTN</name>
<feature type="binding site" evidence="5">
    <location>
        <position position="97"/>
    </location>
    <ligand>
        <name>[4Fe-4S] cluster</name>
        <dbReference type="ChEBI" id="CHEBI:49883"/>
    </ligand>
</feature>
<comment type="cofactor">
    <cofactor evidence="5">
        <name>[4Fe-4S] cluster</name>
        <dbReference type="ChEBI" id="CHEBI:49883"/>
    </cofactor>
    <text evidence="5">Binds 1 [4Fe-4S] cluster per subunit.</text>
</comment>